<evidence type="ECO:0000256" key="4">
    <source>
        <dbReference type="ARBA" id="ARBA00023157"/>
    </source>
</evidence>
<feature type="chain" id="PRO_5040466672" description="AA1-like domain-containing protein" evidence="5">
    <location>
        <begin position="19"/>
        <end position="188"/>
    </location>
</feature>
<accession>A0A9P5GYZ9</accession>
<keyword evidence="8" id="KW-1185">Reference proteome</keyword>
<keyword evidence="4" id="KW-1015">Disulfide bond</keyword>
<reference evidence="7" key="1">
    <citation type="submission" date="2020-03" db="EMBL/GenBank/DDBJ databases">
        <title>Draft Genome Sequence of Cylindrodendrum hubeiense.</title>
        <authorList>
            <person name="Buettner E."/>
            <person name="Kellner H."/>
        </authorList>
    </citation>
    <scope>NUCLEOTIDE SEQUENCE</scope>
    <source>
        <strain evidence="7">IHI 201604</strain>
    </source>
</reference>
<name>A0A9P5GYZ9_9HYPO</name>
<keyword evidence="2" id="KW-0964">Secreted</keyword>
<feature type="signal peptide" evidence="5">
    <location>
        <begin position="1"/>
        <end position="18"/>
    </location>
</feature>
<evidence type="ECO:0000313" key="8">
    <source>
        <dbReference type="Proteomes" id="UP000722485"/>
    </source>
</evidence>
<organism evidence="7 8">
    <name type="scientific">Cylindrodendrum hubeiense</name>
    <dbReference type="NCBI Taxonomy" id="595255"/>
    <lineage>
        <taxon>Eukaryota</taxon>
        <taxon>Fungi</taxon>
        <taxon>Dikarya</taxon>
        <taxon>Ascomycota</taxon>
        <taxon>Pezizomycotina</taxon>
        <taxon>Sordariomycetes</taxon>
        <taxon>Hypocreomycetidae</taxon>
        <taxon>Hypocreales</taxon>
        <taxon>Nectriaceae</taxon>
        <taxon>Cylindrodendrum</taxon>
    </lineage>
</organism>
<evidence type="ECO:0000259" key="6">
    <source>
        <dbReference type="Pfam" id="PF16541"/>
    </source>
</evidence>
<evidence type="ECO:0000256" key="5">
    <source>
        <dbReference type="SAM" id="SignalP"/>
    </source>
</evidence>
<dbReference type="InterPro" id="IPR032382">
    <property type="entry name" value="AltA1"/>
</dbReference>
<feature type="domain" description="AA1-like" evidence="6">
    <location>
        <begin position="47"/>
        <end position="154"/>
    </location>
</feature>
<evidence type="ECO:0000256" key="3">
    <source>
        <dbReference type="ARBA" id="ARBA00022729"/>
    </source>
</evidence>
<dbReference type="EMBL" id="JAANBB010000555">
    <property type="protein sequence ID" value="KAF7539596.1"/>
    <property type="molecule type" value="Genomic_DNA"/>
</dbReference>
<comment type="caution">
    <text evidence="7">The sequence shown here is derived from an EMBL/GenBank/DDBJ whole genome shotgun (WGS) entry which is preliminary data.</text>
</comment>
<evidence type="ECO:0000313" key="7">
    <source>
        <dbReference type="EMBL" id="KAF7539596.1"/>
    </source>
</evidence>
<dbReference type="GO" id="GO:0005576">
    <property type="term" value="C:extracellular region"/>
    <property type="evidence" value="ECO:0007669"/>
    <property type="project" value="UniProtKB-SubCell"/>
</dbReference>
<gene>
    <name evidence="7" type="ORF">G7Z17_g12394</name>
</gene>
<protein>
    <recommendedName>
        <fullName evidence="6">AA1-like domain-containing protein</fullName>
    </recommendedName>
</protein>
<sequence>MQITALFTTLLLASGAIAAPAISIVSRAKTTESCMARGGKVNSWKVHDFTYEASHTYTSPKKSVYSSTATFTLENSALSYKAKCKATSQSKDSFDGKTYTCKSESGDSASFTFNHKTRVLAIDQSWSCAAEGGRYEAKGSKALELSCDDSTYKNPNYTEGKSGLYSHHLISCKPLTVKVPVTEMSAVL</sequence>
<dbReference type="OrthoDB" id="3539798at2759"/>
<evidence type="ECO:0000256" key="2">
    <source>
        <dbReference type="ARBA" id="ARBA00022525"/>
    </source>
</evidence>
<comment type="subcellular location">
    <subcellularLocation>
        <location evidence="1">Secreted</location>
    </subcellularLocation>
</comment>
<evidence type="ECO:0000256" key="1">
    <source>
        <dbReference type="ARBA" id="ARBA00004613"/>
    </source>
</evidence>
<dbReference type="Pfam" id="PF16541">
    <property type="entry name" value="AltA1"/>
    <property type="match status" value="1"/>
</dbReference>
<dbReference type="AlphaFoldDB" id="A0A9P5GYZ9"/>
<dbReference type="Proteomes" id="UP000722485">
    <property type="component" value="Unassembled WGS sequence"/>
</dbReference>
<proteinExistence type="predicted"/>
<keyword evidence="3 5" id="KW-0732">Signal</keyword>